<evidence type="ECO:0000256" key="2">
    <source>
        <dbReference type="ARBA" id="ARBA00022741"/>
    </source>
</evidence>
<comment type="caution">
    <text evidence="5">The sequence shown here is derived from an EMBL/GenBank/DDBJ whole genome shotgun (WGS) entry which is preliminary data.</text>
</comment>
<protein>
    <submittedName>
        <fullName evidence="5">Putative Ras protein</fullName>
    </submittedName>
</protein>
<evidence type="ECO:0000256" key="3">
    <source>
        <dbReference type="ARBA" id="ARBA00023134"/>
    </source>
</evidence>
<dbReference type="PROSITE" id="PS51421">
    <property type="entry name" value="RAS"/>
    <property type="match status" value="1"/>
</dbReference>
<evidence type="ECO:0000256" key="4">
    <source>
        <dbReference type="SAM" id="MobiDB-lite"/>
    </source>
</evidence>
<dbReference type="Pfam" id="PF00071">
    <property type="entry name" value="Ras"/>
    <property type="match status" value="1"/>
</dbReference>
<dbReference type="EMBL" id="JACAZH010000069">
    <property type="protein sequence ID" value="KAF7330121.1"/>
    <property type="molecule type" value="Genomic_DNA"/>
</dbReference>
<proteinExistence type="predicted"/>
<dbReference type="AlphaFoldDB" id="A0A8H6WX50"/>
<dbReference type="GO" id="GO:0005886">
    <property type="term" value="C:plasma membrane"/>
    <property type="evidence" value="ECO:0007669"/>
    <property type="project" value="UniProtKB-SubCell"/>
</dbReference>
<dbReference type="PRINTS" id="PR00449">
    <property type="entry name" value="RASTRNSFRMNG"/>
</dbReference>
<dbReference type="GO" id="GO:0005525">
    <property type="term" value="F:GTP binding"/>
    <property type="evidence" value="ECO:0007669"/>
    <property type="project" value="UniProtKB-KW"/>
</dbReference>
<keyword evidence="2" id="KW-0547">Nucleotide-binding</keyword>
<evidence type="ECO:0000313" key="6">
    <source>
        <dbReference type="Proteomes" id="UP000623467"/>
    </source>
</evidence>
<dbReference type="Proteomes" id="UP000623467">
    <property type="component" value="Unassembled WGS sequence"/>
</dbReference>
<keyword evidence="6" id="KW-1185">Reference proteome</keyword>
<comment type="subcellular location">
    <subcellularLocation>
        <location evidence="1">Cell membrane</location>
        <topology evidence="1">Lipid-anchor</topology>
        <orientation evidence="1">Cytoplasmic side</orientation>
    </subcellularLocation>
</comment>
<dbReference type="SMART" id="SM00173">
    <property type="entry name" value="RAS"/>
    <property type="match status" value="1"/>
</dbReference>
<feature type="region of interest" description="Disordered" evidence="4">
    <location>
        <begin position="196"/>
        <end position="224"/>
    </location>
</feature>
<dbReference type="GO" id="GO:0007165">
    <property type="term" value="P:signal transduction"/>
    <property type="evidence" value="ECO:0007669"/>
    <property type="project" value="InterPro"/>
</dbReference>
<dbReference type="GO" id="GO:0003924">
    <property type="term" value="F:GTPase activity"/>
    <property type="evidence" value="ECO:0007669"/>
    <property type="project" value="InterPro"/>
</dbReference>
<keyword evidence="3" id="KW-0342">GTP-binding</keyword>
<dbReference type="NCBIfam" id="TIGR00231">
    <property type="entry name" value="small_GTP"/>
    <property type="match status" value="1"/>
</dbReference>
<dbReference type="SMART" id="SM00174">
    <property type="entry name" value="RHO"/>
    <property type="match status" value="1"/>
</dbReference>
<accession>A0A8H6WX50</accession>
<dbReference type="FunFam" id="3.40.50.300:FF:001447">
    <property type="entry name" value="Ras-related protein Rab-1B"/>
    <property type="match status" value="1"/>
</dbReference>
<dbReference type="OrthoDB" id="5976022at2759"/>
<organism evidence="5 6">
    <name type="scientific">Mycena sanguinolenta</name>
    <dbReference type="NCBI Taxonomy" id="230812"/>
    <lineage>
        <taxon>Eukaryota</taxon>
        <taxon>Fungi</taxon>
        <taxon>Dikarya</taxon>
        <taxon>Basidiomycota</taxon>
        <taxon>Agaricomycotina</taxon>
        <taxon>Agaricomycetes</taxon>
        <taxon>Agaricomycetidae</taxon>
        <taxon>Agaricales</taxon>
        <taxon>Marasmiineae</taxon>
        <taxon>Mycenaceae</taxon>
        <taxon>Mycena</taxon>
    </lineage>
</organism>
<dbReference type="InterPro" id="IPR005225">
    <property type="entry name" value="Small_GTP-bd"/>
</dbReference>
<dbReference type="PROSITE" id="PS51419">
    <property type="entry name" value="RAB"/>
    <property type="match status" value="1"/>
</dbReference>
<reference evidence="5" key="1">
    <citation type="submission" date="2020-05" db="EMBL/GenBank/DDBJ databases">
        <title>Mycena genomes resolve the evolution of fungal bioluminescence.</title>
        <authorList>
            <person name="Tsai I.J."/>
        </authorList>
    </citation>
    <scope>NUCLEOTIDE SEQUENCE</scope>
    <source>
        <strain evidence="5">160909Yilan</strain>
    </source>
</reference>
<gene>
    <name evidence="5" type="ORF">MSAN_02461900</name>
</gene>
<evidence type="ECO:0000313" key="5">
    <source>
        <dbReference type="EMBL" id="KAF7330121.1"/>
    </source>
</evidence>
<evidence type="ECO:0000256" key="1">
    <source>
        <dbReference type="ARBA" id="ARBA00004342"/>
    </source>
</evidence>
<dbReference type="InterPro" id="IPR001806">
    <property type="entry name" value="Small_GTPase"/>
</dbReference>
<dbReference type="SMART" id="SM00175">
    <property type="entry name" value="RAB"/>
    <property type="match status" value="1"/>
</dbReference>
<dbReference type="InterPro" id="IPR027417">
    <property type="entry name" value="P-loop_NTPase"/>
</dbReference>
<sequence length="241" mass="27404">MEEWDVILLGDGGVGKTALATQFTLNCYVEVTLSESHCRTYDPTIQEGFRKYFVVDNRVCFLRVIDTAGQEEYANLRNLWIREGQGFILVYSITSRDTFDRLRVFRQALRRNHRREEEPIMVLVGSKSDRSQEREVSIEEGAALAQNLGCEFFETSARTAKNVNLAFVTLVRALRQVKNPQSQTSRTGIQKRIAGFFKSNASLPRPPREIYQEPPNPFRDTPAAAQHSRIASQAVSVTQTL</sequence>
<name>A0A8H6WX50_9AGAR</name>
<dbReference type="InterPro" id="IPR020849">
    <property type="entry name" value="Small_GTPase_Ras-type"/>
</dbReference>
<dbReference type="Gene3D" id="3.40.50.300">
    <property type="entry name" value="P-loop containing nucleotide triphosphate hydrolases"/>
    <property type="match status" value="1"/>
</dbReference>
<dbReference type="PANTHER" id="PTHR24070">
    <property type="entry name" value="RAS, DI-RAS, AND RHEB FAMILY MEMBERS OF SMALL GTPASE SUPERFAMILY"/>
    <property type="match status" value="1"/>
</dbReference>
<dbReference type="SUPFAM" id="SSF52540">
    <property type="entry name" value="P-loop containing nucleoside triphosphate hydrolases"/>
    <property type="match status" value="1"/>
</dbReference>